<dbReference type="GO" id="GO:0009055">
    <property type="term" value="F:electron transfer activity"/>
    <property type="evidence" value="ECO:0007669"/>
    <property type="project" value="InterPro"/>
</dbReference>
<dbReference type="Pfam" id="PF00034">
    <property type="entry name" value="Cytochrom_C"/>
    <property type="match status" value="2"/>
</dbReference>
<dbReference type="GO" id="GO:0020037">
    <property type="term" value="F:heme binding"/>
    <property type="evidence" value="ECO:0007669"/>
    <property type="project" value="InterPro"/>
</dbReference>
<keyword evidence="4 9" id="KW-0479">Metal-binding</keyword>
<feature type="binding site" description="covalent" evidence="8">
    <location>
        <position position="34"/>
    </location>
    <ligand>
        <name>heme c</name>
        <dbReference type="ChEBI" id="CHEBI:61717"/>
        <label>1</label>
    </ligand>
</feature>
<evidence type="ECO:0000256" key="5">
    <source>
        <dbReference type="ARBA" id="ARBA00022764"/>
    </source>
</evidence>
<dbReference type="AlphaFoldDB" id="A0A1H2SSR6"/>
<dbReference type="RefSeq" id="WP_175534499.1">
    <property type="nucleotide sequence ID" value="NZ_FNNZ01000003.1"/>
</dbReference>
<feature type="binding site" description="covalent" evidence="8">
    <location>
        <position position="128"/>
    </location>
    <ligand>
        <name>heme c</name>
        <dbReference type="ChEBI" id="CHEBI:61717"/>
        <label>2</label>
    </ligand>
</feature>
<evidence type="ECO:0000256" key="3">
    <source>
        <dbReference type="ARBA" id="ARBA00022617"/>
    </source>
</evidence>
<dbReference type="EMBL" id="FNNZ01000003">
    <property type="protein sequence ID" value="SDW34074.1"/>
    <property type="molecule type" value="Genomic_DNA"/>
</dbReference>
<organism evidence="11 12">
    <name type="scientific">Thiocapsa roseopersicina</name>
    <dbReference type="NCBI Taxonomy" id="1058"/>
    <lineage>
        <taxon>Bacteria</taxon>
        <taxon>Pseudomonadati</taxon>
        <taxon>Pseudomonadota</taxon>
        <taxon>Gammaproteobacteria</taxon>
        <taxon>Chromatiales</taxon>
        <taxon>Chromatiaceae</taxon>
        <taxon>Thiocapsa</taxon>
    </lineage>
</organism>
<name>A0A1H2SSR6_THIRO</name>
<comment type="PTM">
    <text evidence="8">Binds 2 heme c groups covalently per subunit.</text>
</comment>
<keyword evidence="6" id="KW-0249">Electron transport</keyword>
<dbReference type="InterPro" id="IPR036909">
    <property type="entry name" value="Cyt_c-like_dom_sf"/>
</dbReference>
<evidence type="ECO:0000256" key="2">
    <source>
        <dbReference type="ARBA" id="ARBA00022448"/>
    </source>
</evidence>
<evidence type="ECO:0000313" key="11">
    <source>
        <dbReference type="EMBL" id="SDW34074.1"/>
    </source>
</evidence>
<dbReference type="STRING" id="1058.SAMN05421783_103100"/>
<dbReference type="InterPro" id="IPR050597">
    <property type="entry name" value="Cytochrome_c_Oxidase_Subunit"/>
</dbReference>
<keyword evidence="5" id="KW-0574">Periplasm</keyword>
<evidence type="ECO:0000313" key="12">
    <source>
        <dbReference type="Proteomes" id="UP000198816"/>
    </source>
</evidence>
<dbReference type="InterPro" id="IPR024167">
    <property type="entry name" value="Cytochrome_c4-like"/>
</dbReference>
<keyword evidence="2" id="KW-0813">Transport</keyword>
<feature type="binding site" description="covalent" evidence="8">
    <location>
        <position position="31"/>
    </location>
    <ligand>
        <name>heme c</name>
        <dbReference type="ChEBI" id="CHEBI:61717"/>
        <label>1</label>
    </ligand>
</feature>
<dbReference type="GO" id="GO:0005506">
    <property type="term" value="F:iron ion binding"/>
    <property type="evidence" value="ECO:0007669"/>
    <property type="project" value="InterPro"/>
</dbReference>
<proteinExistence type="predicted"/>
<dbReference type="GO" id="GO:0042597">
    <property type="term" value="C:periplasmic space"/>
    <property type="evidence" value="ECO:0007669"/>
    <property type="project" value="UniProtKB-SubCell"/>
</dbReference>
<feature type="domain" description="Cytochrome c" evidence="10">
    <location>
        <begin position="15"/>
        <end position="97"/>
    </location>
</feature>
<sequence length="202" mass="21740">MTTMLTVIPLIAGPIAQVEGQDAKAIVAAECVACHGMDGNGPVPTFPKLAGIQQEYLAKQLVELANGTRKSDVMKPIAEKYSQAELFALATYFSGQLRKPGVVTNPALVEEGRILYHQGNKETGVPACAGCHKPDGTGTPRSPMLAGQDPAYTLQQMRNFDHDIRTNDRGRLMRTVAGRMNEEEMRAVSEYIAGMAVTPGQP</sequence>
<dbReference type="InterPro" id="IPR009056">
    <property type="entry name" value="Cyt_c-like_dom"/>
</dbReference>
<accession>A0A1H2SSR6</accession>
<dbReference type="PANTHER" id="PTHR33751:SF9">
    <property type="entry name" value="CYTOCHROME C4"/>
    <property type="match status" value="1"/>
</dbReference>
<dbReference type="PIRSF" id="PIRSF000005">
    <property type="entry name" value="Cytochrome_c4"/>
    <property type="match status" value="1"/>
</dbReference>
<feature type="binding site" description="axial binding residue" evidence="9">
    <location>
        <position position="132"/>
    </location>
    <ligand>
        <name>heme c</name>
        <dbReference type="ChEBI" id="CHEBI:61717"/>
        <label>2</label>
    </ligand>
    <ligandPart>
        <name>Fe</name>
        <dbReference type="ChEBI" id="CHEBI:18248"/>
    </ligandPart>
</feature>
<dbReference type="Proteomes" id="UP000198816">
    <property type="component" value="Unassembled WGS sequence"/>
</dbReference>
<dbReference type="PANTHER" id="PTHR33751">
    <property type="entry name" value="CBB3-TYPE CYTOCHROME C OXIDASE SUBUNIT FIXP"/>
    <property type="match status" value="1"/>
</dbReference>
<comment type="subcellular location">
    <subcellularLocation>
        <location evidence="1">Periplasm</location>
    </subcellularLocation>
</comment>
<feature type="binding site" description="axial binding residue" evidence="9">
    <location>
        <position position="74"/>
    </location>
    <ligand>
        <name>heme c</name>
        <dbReference type="ChEBI" id="CHEBI:61717"/>
        <label>1</label>
    </ligand>
    <ligandPart>
        <name>Fe</name>
        <dbReference type="ChEBI" id="CHEBI:18248"/>
    </ligandPart>
</feature>
<feature type="binding site" description="axial binding residue" evidence="9">
    <location>
        <position position="35"/>
    </location>
    <ligand>
        <name>heme c</name>
        <dbReference type="ChEBI" id="CHEBI:61717"/>
        <label>1</label>
    </ligand>
    <ligandPart>
        <name>Fe</name>
        <dbReference type="ChEBI" id="CHEBI:18248"/>
    </ligandPart>
</feature>
<dbReference type="PROSITE" id="PS51007">
    <property type="entry name" value="CYTC"/>
    <property type="match status" value="2"/>
</dbReference>
<feature type="domain" description="Cytochrome c" evidence="10">
    <location>
        <begin position="107"/>
        <end position="196"/>
    </location>
</feature>
<keyword evidence="3 8" id="KW-0349">Heme</keyword>
<feature type="binding site" description="covalent" evidence="8">
    <location>
        <position position="131"/>
    </location>
    <ligand>
        <name>heme c</name>
        <dbReference type="ChEBI" id="CHEBI:61717"/>
        <label>2</label>
    </ligand>
</feature>
<evidence type="ECO:0000256" key="6">
    <source>
        <dbReference type="ARBA" id="ARBA00022982"/>
    </source>
</evidence>
<dbReference type="SUPFAM" id="SSF46626">
    <property type="entry name" value="Cytochrome c"/>
    <property type="match status" value="2"/>
</dbReference>
<keyword evidence="12" id="KW-1185">Reference proteome</keyword>
<evidence type="ECO:0000256" key="9">
    <source>
        <dbReference type="PIRSR" id="PIRSR000005-2"/>
    </source>
</evidence>
<evidence type="ECO:0000256" key="4">
    <source>
        <dbReference type="ARBA" id="ARBA00022723"/>
    </source>
</evidence>
<dbReference type="Gene3D" id="1.10.760.10">
    <property type="entry name" value="Cytochrome c-like domain"/>
    <property type="match status" value="2"/>
</dbReference>
<protein>
    <submittedName>
        <fullName evidence="11">Cytochrome c553</fullName>
    </submittedName>
</protein>
<evidence type="ECO:0000256" key="8">
    <source>
        <dbReference type="PIRSR" id="PIRSR000005-1"/>
    </source>
</evidence>
<keyword evidence="7 9" id="KW-0408">Iron</keyword>
<reference evidence="12" key="1">
    <citation type="submission" date="2016-10" db="EMBL/GenBank/DDBJ databases">
        <authorList>
            <person name="Varghese N."/>
            <person name="Submissions S."/>
        </authorList>
    </citation>
    <scope>NUCLEOTIDE SEQUENCE [LARGE SCALE GENOMIC DNA]</scope>
    <source>
        <strain evidence="12">DSM 217</strain>
    </source>
</reference>
<gene>
    <name evidence="11" type="ORF">SAMN05421783_103100</name>
</gene>
<evidence type="ECO:0000256" key="7">
    <source>
        <dbReference type="ARBA" id="ARBA00023004"/>
    </source>
</evidence>
<evidence type="ECO:0000259" key="10">
    <source>
        <dbReference type="PROSITE" id="PS51007"/>
    </source>
</evidence>
<evidence type="ECO:0000256" key="1">
    <source>
        <dbReference type="ARBA" id="ARBA00004418"/>
    </source>
</evidence>
<feature type="binding site" description="axial binding residue" evidence="9">
    <location>
        <position position="173"/>
    </location>
    <ligand>
        <name>heme c</name>
        <dbReference type="ChEBI" id="CHEBI:61717"/>
        <label>2</label>
    </ligand>
    <ligandPart>
        <name>Fe</name>
        <dbReference type="ChEBI" id="CHEBI:18248"/>
    </ligandPart>
</feature>